<name>A0A1N7L5I5_9RHOB</name>
<dbReference type="SUPFAM" id="SSF81342">
    <property type="entry name" value="Transmembrane di-heme cytochromes"/>
    <property type="match status" value="1"/>
</dbReference>
<dbReference type="OrthoDB" id="8156287at2"/>
<evidence type="ECO:0000256" key="9">
    <source>
        <dbReference type="ARBA" id="ARBA00022989"/>
    </source>
</evidence>
<comment type="cofactor">
    <cofactor evidence="1">
        <name>heme b</name>
        <dbReference type="ChEBI" id="CHEBI:60344"/>
    </cofactor>
</comment>
<dbReference type="GO" id="GO:0020037">
    <property type="term" value="F:heme binding"/>
    <property type="evidence" value="ECO:0007669"/>
    <property type="project" value="TreeGrafter"/>
</dbReference>
<evidence type="ECO:0000256" key="12">
    <source>
        <dbReference type="ARBA" id="ARBA00037975"/>
    </source>
</evidence>
<dbReference type="PANTHER" id="PTHR30529">
    <property type="entry name" value="CYTOCHROME B561"/>
    <property type="match status" value="1"/>
</dbReference>
<dbReference type="InterPro" id="IPR011577">
    <property type="entry name" value="Cyt_b561_bac/Ni-Hgenase"/>
</dbReference>
<evidence type="ECO:0000256" key="11">
    <source>
        <dbReference type="ARBA" id="ARBA00023136"/>
    </source>
</evidence>
<dbReference type="Proteomes" id="UP000186098">
    <property type="component" value="Unassembled WGS sequence"/>
</dbReference>
<keyword evidence="3" id="KW-0813">Transport</keyword>
<keyword evidence="16" id="KW-1185">Reference proteome</keyword>
<dbReference type="GO" id="GO:0022904">
    <property type="term" value="P:respiratory electron transport chain"/>
    <property type="evidence" value="ECO:0007669"/>
    <property type="project" value="InterPro"/>
</dbReference>
<keyword evidence="8" id="KW-0249">Electron transport</keyword>
<keyword evidence="5" id="KW-0349">Heme</keyword>
<dbReference type="GO" id="GO:0009055">
    <property type="term" value="F:electron transfer activity"/>
    <property type="evidence" value="ECO:0007669"/>
    <property type="project" value="InterPro"/>
</dbReference>
<gene>
    <name evidence="15" type="ORF">SAMN05421795_102586</name>
</gene>
<keyword evidence="6 13" id="KW-0812">Transmembrane</keyword>
<dbReference type="EMBL" id="FTOM01000002">
    <property type="protein sequence ID" value="SIS69112.1"/>
    <property type="molecule type" value="Genomic_DNA"/>
</dbReference>
<feature type="transmembrane region" description="Helical" evidence="13">
    <location>
        <begin position="52"/>
        <end position="71"/>
    </location>
</feature>
<dbReference type="InterPro" id="IPR016174">
    <property type="entry name" value="Di-haem_cyt_TM"/>
</dbReference>
<evidence type="ECO:0000256" key="1">
    <source>
        <dbReference type="ARBA" id="ARBA00001970"/>
    </source>
</evidence>
<dbReference type="GO" id="GO:0046872">
    <property type="term" value="F:metal ion binding"/>
    <property type="evidence" value="ECO:0007669"/>
    <property type="project" value="UniProtKB-KW"/>
</dbReference>
<dbReference type="Pfam" id="PF01292">
    <property type="entry name" value="Ni_hydr_CYTB"/>
    <property type="match status" value="1"/>
</dbReference>
<keyword evidence="11 13" id="KW-0472">Membrane</keyword>
<evidence type="ECO:0000256" key="7">
    <source>
        <dbReference type="ARBA" id="ARBA00022723"/>
    </source>
</evidence>
<evidence type="ECO:0000313" key="15">
    <source>
        <dbReference type="EMBL" id="SIS69112.1"/>
    </source>
</evidence>
<keyword evidence="7" id="KW-0479">Metal-binding</keyword>
<protein>
    <submittedName>
        <fullName evidence="15">Cytochrome b561</fullName>
    </submittedName>
</protein>
<dbReference type="STRING" id="407234.SAMN05421795_102586"/>
<dbReference type="InterPro" id="IPR052168">
    <property type="entry name" value="Cytochrome_b561_oxidase"/>
</dbReference>
<evidence type="ECO:0000256" key="13">
    <source>
        <dbReference type="SAM" id="Phobius"/>
    </source>
</evidence>
<evidence type="ECO:0000259" key="14">
    <source>
        <dbReference type="Pfam" id="PF01292"/>
    </source>
</evidence>
<reference evidence="16" key="1">
    <citation type="submission" date="2017-01" db="EMBL/GenBank/DDBJ databases">
        <authorList>
            <person name="Varghese N."/>
            <person name="Submissions S."/>
        </authorList>
    </citation>
    <scope>NUCLEOTIDE SEQUENCE [LARGE SCALE GENOMIC DNA]</scope>
    <source>
        <strain evidence="16">DSM 18714</strain>
    </source>
</reference>
<sequence>MKTSTGYSGRQIALHWIAFVLIAVQYVLAGGIGHAYHTIQEGGQPDFDATVLAHVLIGGLILIFAVWRIVLRFTHGAPPPPESENPRAALVAKVTQGLLYVFMIAVPISGSLAWFGGLDAAGAMHQVGKLVLMLLIVLHIAGAIYNQVVLKNHLILRMMKAE</sequence>
<evidence type="ECO:0000256" key="10">
    <source>
        <dbReference type="ARBA" id="ARBA00023004"/>
    </source>
</evidence>
<evidence type="ECO:0000256" key="3">
    <source>
        <dbReference type="ARBA" id="ARBA00022448"/>
    </source>
</evidence>
<evidence type="ECO:0000256" key="8">
    <source>
        <dbReference type="ARBA" id="ARBA00022982"/>
    </source>
</evidence>
<evidence type="ECO:0000256" key="6">
    <source>
        <dbReference type="ARBA" id="ARBA00022692"/>
    </source>
</evidence>
<comment type="subcellular location">
    <subcellularLocation>
        <location evidence="2">Cell membrane</location>
        <topology evidence="2">Multi-pass membrane protein</topology>
    </subcellularLocation>
</comment>
<evidence type="ECO:0000256" key="5">
    <source>
        <dbReference type="ARBA" id="ARBA00022617"/>
    </source>
</evidence>
<organism evidence="15 16">
    <name type="scientific">Phaeovulum vinaykumarii</name>
    <dbReference type="NCBI Taxonomy" id="407234"/>
    <lineage>
        <taxon>Bacteria</taxon>
        <taxon>Pseudomonadati</taxon>
        <taxon>Pseudomonadota</taxon>
        <taxon>Alphaproteobacteria</taxon>
        <taxon>Rhodobacterales</taxon>
        <taxon>Paracoccaceae</taxon>
        <taxon>Phaeovulum</taxon>
    </lineage>
</organism>
<dbReference type="RefSeq" id="WP_076364456.1">
    <property type="nucleotide sequence ID" value="NZ_FTOM01000002.1"/>
</dbReference>
<feature type="transmembrane region" description="Helical" evidence="13">
    <location>
        <begin position="130"/>
        <end position="150"/>
    </location>
</feature>
<evidence type="ECO:0000256" key="4">
    <source>
        <dbReference type="ARBA" id="ARBA00022475"/>
    </source>
</evidence>
<feature type="domain" description="Cytochrome b561 bacterial/Ni-hydrogenase" evidence="14">
    <location>
        <begin position="7"/>
        <end position="159"/>
    </location>
</feature>
<feature type="transmembrane region" description="Helical" evidence="13">
    <location>
        <begin position="12"/>
        <end position="32"/>
    </location>
</feature>
<comment type="similarity">
    <text evidence="12">Belongs to the cytochrome b561 family.</text>
</comment>
<accession>A0A1N7L5I5</accession>
<evidence type="ECO:0000313" key="16">
    <source>
        <dbReference type="Proteomes" id="UP000186098"/>
    </source>
</evidence>
<feature type="transmembrane region" description="Helical" evidence="13">
    <location>
        <begin position="97"/>
        <end position="118"/>
    </location>
</feature>
<proteinExistence type="inferred from homology"/>
<dbReference type="AlphaFoldDB" id="A0A1N7L5I5"/>
<dbReference type="GO" id="GO:0005886">
    <property type="term" value="C:plasma membrane"/>
    <property type="evidence" value="ECO:0007669"/>
    <property type="project" value="UniProtKB-SubCell"/>
</dbReference>
<dbReference type="PANTHER" id="PTHR30529:SF1">
    <property type="entry name" value="CYTOCHROME B561 HOMOLOG 2"/>
    <property type="match status" value="1"/>
</dbReference>
<keyword evidence="9 13" id="KW-1133">Transmembrane helix</keyword>
<evidence type="ECO:0000256" key="2">
    <source>
        <dbReference type="ARBA" id="ARBA00004651"/>
    </source>
</evidence>
<keyword evidence="4" id="KW-1003">Cell membrane</keyword>
<keyword evidence="10" id="KW-0408">Iron</keyword>